<dbReference type="Gene3D" id="3.60.10.10">
    <property type="entry name" value="Endonuclease/exonuclease/phosphatase"/>
    <property type="match status" value="1"/>
</dbReference>
<organism evidence="2 3">
    <name type="scientific">Agrobacterium rubi TR3 = NBRC 13261</name>
    <dbReference type="NCBI Taxonomy" id="1368415"/>
    <lineage>
        <taxon>Bacteria</taxon>
        <taxon>Pseudomonadati</taxon>
        <taxon>Pseudomonadota</taxon>
        <taxon>Alphaproteobacteria</taxon>
        <taxon>Hyphomicrobiales</taxon>
        <taxon>Rhizobiaceae</taxon>
        <taxon>Rhizobium/Agrobacterium group</taxon>
        <taxon>Agrobacterium</taxon>
    </lineage>
</organism>
<dbReference type="eggNOG" id="COG2374">
    <property type="taxonomic scope" value="Bacteria"/>
</dbReference>
<gene>
    <name evidence="2" type="ORF">RRU01S_04_01250</name>
</gene>
<name>A0A081CRK7_9HYPH</name>
<dbReference type="PANTHER" id="PTHR42834">
    <property type="entry name" value="ENDONUCLEASE/EXONUCLEASE/PHOSPHATASE FAMILY PROTEIN (AFU_ORTHOLOGUE AFUA_3G09210)"/>
    <property type="match status" value="1"/>
</dbReference>
<sequence length="369" mass="42364">MSLRLATFNIENLMTRFDYTGFRNQTRRDRAMQLFDVRDEATYQALESARMLASTDDTRQLSALAIADADADILCLQEVDNMAALQAFEYGYLYRMVGNGYRQKYLVEGNDSRGIDVAVIMRDETLDGDKIELVEIKSHATLTYRELELFTPELALTNRIDDKIFKRDCLELDLRIGGKPFTLYVTHLKSMTNAREAGDARLGTMPVREAEVRAIRRIIENRFGAYKARSMNFAICGDMNDYQERVIISGNRRTGYSFTPIKEERSALDILSKDGFAVNPMQRRDEMDRWTLYHSRGPQEQHLCQLDYIWLSPHLAEVNANSAPVIIRGGQPYRTIFPPGQEVDRYPRTGWDRPKASDHCPVVMTLDLG</sequence>
<protein>
    <recommendedName>
        <fullName evidence="1">Endonuclease/exonuclease/phosphatase domain-containing protein</fullName>
    </recommendedName>
</protein>
<proteinExistence type="predicted"/>
<evidence type="ECO:0000313" key="2">
    <source>
        <dbReference type="EMBL" id="GAK69303.1"/>
    </source>
</evidence>
<dbReference type="EMBL" id="BBJU01000004">
    <property type="protein sequence ID" value="GAK69303.1"/>
    <property type="molecule type" value="Genomic_DNA"/>
</dbReference>
<feature type="domain" description="Endonuclease/exonuclease/phosphatase" evidence="1">
    <location>
        <begin position="66"/>
        <end position="320"/>
    </location>
</feature>
<dbReference type="InterPro" id="IPR005135">
    <property type="entry name" value="Endo/exonuclease/phosphatase"/>
</dbReference>
<dbReference type="PANTHER" id="PTHR42834:SF1">
    <property type="entry name" value="ENDONUCLEASE_EXONUCLEASE_PHOSPHATASE FAMILY PROTEIN (AFU_ORTHOLOGUE AFUA_3G09210)"/>
    <property type="match status" value="1"/>
</dbReference>
<dbReference type="GO" id="GO:0003824">
    <property type="term" value="F:catalytic activity"/>
    <property type="evidence" value="ECO:0007669"/>
    <property type="project" value="InterPro"/>
</dbReference>
<comment type="caution">
    <text evidence="2">The sequence shown here is derived from an EMBL/GenBank/DDBJ whole genome shotgun (WGS) entry which is preliminary data.</text>
</comment>
<reference evidence="2 3" key="1">
    <citation type="submission" date="2014-08" db="EMBL/GenBank/DDBJ databases">
        <title>Whole genome shotgun sequence of Rhizobium rubi NBRC 13261.</title>
        <authorList>
            <person name="Katano-Makiyama Y."/>
            <person name="Hosoyama A."/>
            <person name="Hashimoto M."/>
            <person name="Hosoyama Y."/>
            <person name="Noguchi M."/>
            <person name="Tsuchikane K."/>
            <person name="Uohara A."/>
            <person name="Ohji S."/>
            <person name="Ichikawa N."/>
            <person name="Kimura A."/>
            <person name="Yamazoe A."/>
            <person name="Fujita N."/>
        </authorList>
    </citation>
    <scope>NUCLEOTIDE SEQUENCE [LARGE SCALE GENOMIC DNA]</scope>
    <source>
        <strain evidence="2 3">NBRC 13261</strain>
    </source>
</reference>
<evidence type="ECO:0000313" key="3">
    <source>
        <dbReference type="Proteomes" id="UP000028701"/>
    </source>
</evidence>
<evidence type="ECO:0000259" key="1">
    <source>
        <dbReference type="Pfam" id="PF03372"/>
    </source>
</evidence>
<dbReference type="Pfam" id="PF03372">
    <property type="entry name" value="Exo_endo_phos"/>
    <property type="match status" value="1"/>
</dbReference>
<accession>A0A081CRK7</accession>
<dbReference type="OrthoDB" id="1398885at2"/>
<dbReference type="AlphaFoldDB" id="A0A081CRK7"/>
<dbReference type="RefSeq" id="WP_045228899.1">
    <property type="nucleotide sequence ID" value="NZ_BBJU01000004.1"/>
</dbReference>
<dbReference type="SUPFAM" id="SSF56219">
    <property type="entry name" value="DNase I-like"/>
    <property type="match status" value="1"/>
</dbReference>
<dbReference type="InterPro" id="IPR036691">
    <property type="entry name" value="Endo/exonu/phosph_ase_sf"/>
</dbReference>
<dbReference type="Proteomes" id="UP000028701">
    <property type="component" value="Unassembled WGS sequence"/>
</dbReference>